<feature type="domain" description="HTH hxlR-type" evidence="4">
    <location>
        <begin position="2"/>
        <end position="111"/>
    </location>
</feature>
<dbReference type="GO" id="GO:0003677">
    <property type="term" value="F:DNA binding"/>
    <property type="evidence" value="ECO:0007669"/>
    <property type="project" value="UniProtKB-KW"/>
</dbReference>
<evidence type="ECO:0000313" key="5">
    <source>
        <dbReference type="EMBL" id="TNM41928.1"/>
    </source>
</evidence>
<protein>
    <submittedName>
        <fullName evidence="5">Winged helix-turn-helix transcriptional regulator</fullName>
    </submittedName>
</protein>
<name>A0A5C4W147_9ACTN</name>
<evidence type="ECO:0000259" key="4">
    <source>
        <dbReference type="PROSITE" id="PS51118"/>
    </source>
</evidence>
<dbReference type="InterPro" id="IPR036388">
    <property type="entry name" value="WH-like_DNA-bd_sf"/>
</dbReference>
<dbReference type="EMBL" id="VDMP01000021">
    <property type="protein sequence ID" value="TNM41928.1"/>
    <property type="molecule type" value="Genomic_DNA"/>
</dbReference>
<dbReference type="PANTHER" id="PTHR33204">
    <property type="entry name" value="TRANSCRIPTIONAL REGULATOR, MARR FAMILY"/>
    <property type="match status" value="1"/>
</dbReference>
<evidence type="ECO:0000313" key="6">
    <source>
        <dbReference type="Proteomes" id="UP000313231"/>
    </source>
</evidence>
<dbReference type="InterPro" id="IPR002577">
    <property type="entry name" value="HTH_HxlR"/>
</dbReference>
<keyword evidence="6" id="KW-1185">Reference proteome</keyword>
<evidence type="ECO:0000256" key="3">
    <source>
        <dbReference type="ARBA" id="ARBA00023163"/>
    </source>
</evidence>
<dbReference type="SUPFAM" id="SSF55718">
    <property type="entry name" value="SCP-like"/>
    <property type="match status" value="1"/>
</dbReference>
<evidence type="ECO:0000256" key="1">
    <source>
        <dbReference type="ARBA" id="ARBA00023015"/>
    </source>
</evidence>
<keyword evidence="1" id="KW-0805">Transcription regulation</keyword>
<dbReference type="OrthoDB" id="9792527at2"/>
<organism evidence="5 6">
    <name type="scientific">Nocardioides albidus</name>
    <dbReference type="NCBI Taxonomy" id="1517589"/>
    <lineage>
        <taxon>Bacteria</taxon>
        <taxon>Bacillati</taxon>
        <taxon>Actinomycetota</taxon>
        <taxon>Actinomycetes</taxon>
        <taxon>Propionibacteriales</taxon>
        <taxon>Nocardioidaceae</taxon>
        <taxon>Nocardioides</taxon>
    </lineage>
</organism>
<dbReference type="Pfam" id="PF01638">
    <property type="entry name" value="HxlR"/>
    <property type="match status" value="1"/>
</dbReference>
<dbReference type="Proteomes" id="UP000313231">
    <property type="component" value="Unassembled WGS sequence"/>
</dbReference>
<dbReference type="RefSeq" id="WP_139622368.1">
    <property type="nucleotide sequence ID" value="NZ_VDMP01000021.1"/>
</dbReference>
<keyword evidence="3" id="KW-0804">Transcription</keyword>
<dbReference type="PANTHER" id="PTHR33204:SF18">
    <property type="entry name" value="TRANSCRIPTIONAL REGULATORY PROTEIN"/>
    <property type="match status" value="1"/>
</dbReference>
<gene>
    <name evidence="5" type="ORF">FHP29_08115</name>
</gene>
<keyword evidence="2" id="KW-0238">DNA-binding</keyword>
<proteinExistence type="predicted"/>
<dbReference type="Gene3D" id="1.10.10.10">
    <property type="entry name" value="Winged helix-like DNA-binding domain superfamily/Winged helix DNA-binding domain"/>
    <property type="match status" value="1"/>
</dbReference>
<comment type="caution">
    <text evidence="5">The sequence shown here is derived from an EMBL/GenBank/DDBJ whole genome shotgun (WGS) entry which is preliminary data.</text>
</comment>
<accession>A0A5C4W147</accession>
<reference evidence="5 6" key="1">
    <citation type="journal article" date="2016" name="Int. J. Syst. Evol. Microbiol.">
        <title>Nocardioides albidus sp. nov., an actinobacterium isolated from garden soil.</title>
        <authorList>
            <person name="Singh H."/>
            <person name="Du J."/>
            <person name="Trinh H."/>
            <person name="Won K."/>
            <person name="Yang J.E."/>
            <person name="Yin C."/>
            <person name="Kook M."/>
            <person name="Yi T.H."/>
        </authorList>
    </citation>
    <scope>NUCLEOTIDE SEQUENCE [LARGE SCALE GENOMIC DNA]</scope>
    <source>
        <strain evidence="5 6">CCTCC AB 2015297</strain>
    </source>
</reference>
<dbReference type="InterPro" id="IPR036390">
    <property type="entry name" value="WH_DNA-bd_sf"/>
</dbReference>
<sequence length="237" mass="26045">MSPVTDVVGYDEVSTAVRLLGDRWSLLIVREMCAGNSRFTEIAEALPGLSRSLLSSRLRYLERHGIVERRNSTDEDRRRKQHYALTEIGAGLAPSLQALGEWATTWDARFRGDDAQGAADVVDAMTENIEVAALPRDRMIIQLFLADTAKGAAYLRASRGVVRGRLGRAEETPDLVVRATPATLNALHWGHITCAEAISRRDIVFEGPTANIRAFPDWFPNRPALAGPITRAGSARP</sequence>
<dbReference type="InterPro" id="IPR036527">
    <property type="entry name" value="SCP2_sterol-bd_dom_sf"/>
</dbReference>
<dbReference type="PROSITE" id="PS51118">
    <property type="entry name" value="HTH_HXLR"/>
    <property type="match status" value="1"/>
</dbReference>
<evidence type="ECO:0000256" key="2">
    <source>
        <dbReference type="ARBA" id="ARBA00023125"/>
    </source>
</evidence>
<dbReference type="SUPFAM" id="SSF46785">
    <property type="entry name" value="Winged helix' DNA-binding domain"/>
    <property type="match status" value="1"/>
</dbReference>
<dbReference type="Gene3D" id="3.30.1050.10">
    <property type="entry name" value="SCP2 sterol-binding domain"/>
    <property type="match status" value="1"/>
</dbReference>
<dbReference type="AlphaFoldDB" id="A0A5C4W147"/>